<evidence type="ECO:0000256" key="4">
    <source>
        <dbReference type="ARBA" id="ARBA00022989"/>
    </source>
</evidence>
<dbReference type="GO" id="GO:0042407">
    <property type="term" value="P:cristae formation"/>
    <property type="evidence" value="ECO:0007669"/>
    <property type="project" value="TreeGrafter"/>
</dbReference>
<comment type="caution">
    <text evidence="10">The sequence shown here is derived from an EMBL/GenBank/DDBJ whole genome shotgun (WGS) entry which is preliminary data.</text>
</comment>
<feature type="transmembrane region" description="Helical" evidence="7">
    <location>
        <begin position="61"/>
        <end position="82"/>
    </location>
</feature>
<gene>
    <name evidence="10" type="ORF">OS493_012042</name>
</gene>
<feature type="region of interest" description="Disordered" evidence="9">
    <location>
        <begin position="35"/>
        <end position="57"/>
    </location>
</feature>
<dbReference type="Pfam" id="PF09731">
    <property type="entry name" value="Mitofilin"/>
    <property type="match status" value="1"/>
</dbReference>
<evidence type="ECO:0000256" key="8">
    <source>
        <dbReference type="SAM" id="Coils"/>
    </source>
</evidence>
<dbReference type="GO" id="GO:0061617">
    <property type="term" value="C:MICOS complex"/>
    <property type="evidence" value="ECO:0007669"/>
    <property type="project" value="TreeGrafter"/>
</dbReference>
<evidence type="ECO:0000256" key="7">
    <source>
        <dbReference type="RuleBase" id="RU363000"/>
    </source>
</evidence>
<dbReference type="Proteomes" id="UP001163046">
    <property type="component" value="Unassembled WGS sequence"/>
</dbReference>
<keyword evidence="2 7" id="KW-0812">Transmembrane</keyword>
<evidence type="ECO:0000313" key="11">
    <source>
        <dbReference type="Proteomes" id="UP001163046"/>
    </source>
</evidence>
<dbReference type="InterPro" id="IPR019133">
    <property type="entry name" value="MIC60"/>
</dbReference>
<organism evidence="10 11">
    <name type="scientific">Desmophyllum pertusum</name>
    <dbReference type="NCBI Taxonomy" id="174260"/>
    <lineage>
        <taxon>Eukaryota</taxon>
        <taxon>Metazoa</taxon>
        <taxon>Cnidaria</taxon>
        <taxon>Anthozoa</taxon>
        <taxon>Hexacorallia</taxon>
        <taxon>Scleractinia</taxon>
        <taxon>Caryophylliina</taxon>
        <taxon>Caryophylliidae</taxon>
        <taxon>Desmophyllum</taxon>
    </lineage>
</organism>
<feature type="region of interest" description="Disordered" evidence="9">
    <location>
        <begin position="109"/>
        <end position="171"/>
    </location>
</feature>
<feature type="compositionally biased region" description="Polar residues" evidence="9">
    <location>
        <begin position="109"/>
        <end position="132"/>
    </location>
</feature>
<keyword evidence="6 7" id="KW-0472">Membrane</keyword>
<evidence type="ECO:0000256" key="5">
    <source>
        <dbReference type="ARBA" id="ARBA00023128"/>
    </source>
</evidence>
<evidence type="ECO:0000313" key="10">
    <source>
        <dbReference type="EMBL" id="KAJ7392382.1"/>
    </source>
</evidence>
<keyword evidence="8" id="KW-0175">Coiled coil</keyword>
<name>A0A9X0D9K5_9CNID</name>
<keyword evidence="4 7" id="KW-1133">Transmembrane helix</keyword>
<dbReference type="OrthoDB" id="10261039at2759"/>
<evidence type="ECO:0000256" key="9">
    <source>
        <dbReference type="SAM" id="MobiDB-lite"/>
    </source>
</evidence>
<keyword evidence="11" id="KW-1185">Reference proteome</keyword>
<accession>A0A9X0D9K5</accession>
<evidence type="ECO:0000256" key="3">
    <source>
        <dbReference type="ARBA" id="ARBA00022792"/>
    </source>
</evidence>
<evidence type="ECO:0000256" key="6">
    <source>
        <dbReference type="ARBA" id="ARBA00023136"/>
    </source>
</evidence>
<dbReference type="PANTHER" id="PTHR15415:SF7">
    <property type="entry name" value="MICOS COMPLEX SUBUNIT MIC60"/>
    <property type="match status" value="1"/>
</dbReference>
<comment type="subcellular location">
    <subcellularLocation>
        <location evidence="7">Mitochondrion inner membrane</location>
        <topology evidence="7">Single-pass membrane protein</topology>
    </subcellularLocation>
</comment>
<dbReference type="EMBL" id="MU825401">
    <property type="protein sequence ID" value="KAJ7392382.1"/>
    <property type="molecule type" value="Genomic_DNA"/>
</dbReference>
<protein>
    <recommendedName>
        <fullName evidence="7">MICOS complex subunit MIC60</fullName>
    </recommendedName>
    <alternativeName>
        <fullName evidence="7">Mitofilin</fullName>
    </alternativeName>
</protein>
<dbReference type="AlphaFoldDB" id="A0A9X0D9K5"/>
<keyword evidence="3 7" id="KW-0999">Mitochondrion inner membrane</keyword>
<proteinExistence type="inferred from homology"/>
<reference evidence="10" key="1">
    <citation type="submission" date="2023-01" db="EMBL/GenBank/DDBJ databases">
        <title>Genome assembly of the deep-sea coral Lophelia pertusa.</title>
        <authorList>
            <person name="Herrera S."/>
            <person name="Cordes E."/>
        </authorList>
    </citation>
    <scope>NUCLEOTIDE SEQUENCE</scope>
    <source>
        <strain evidence="10">USNM1676648</strain>
        <tissue evidence="10">Polyp</tissue>
    </source>
</reference>
<dbReference type="PANTHER" id="PTHR15415">
    <property type="entry name" value="MITOFILIN"/>
    <property type="match status" value="1"/>
</dbReference>
<comment type="subunit">
    <text evidence="7">Component of the mitochondrial contact site and cristae organizing system (MICOS) complex.</text>
</comment>
<comment type="function">
    <text evidence="7">Component of the MICOS complex, a large protein complex of the mitochondrial inner membrane that plays crucial roles in the maintenance of crista junctions, inner membrane architecture, and formation of contact sites to the outer membrane.</text>
</comment>
<evidence type="ECO:0000256" key="1">
    <source>
        <dbReference type="ARBA" id="ARBA00010877"/>
    </source>
</evidence>
<feature type="coiled-coil region" evidence="8">
    <location>
        <begin position="525"/>
        <end position="609"/>
    </location>
</feature>
<comment type="similarity">
    <text evidence="1 7">Belongs to the MICOS complex subunit Mic60 family.</text>
</comment>
<sequence>MFRIKSARGSLFQTFAKISRPASLKGRISSTSKSFHSELRRCKSTTAAPPKSGKGSSTWKIAGGVTVVCSGGVIAAALAYSYNTEFRSFVHKILPGVEPFLGTLDNFINNRNKQPDDQQINNVQGDTRSLSSAGDPLNLGLSTPKGAQKDADLPLRKPAKPITGSKDSVASVSSIDQTSISALDLAIATSVEKEVRHGVNHIESKPEASQAITVKQPKVGGGKKDSPTAAVSALDHIGVSSVDLDIAASVEKEAEPVMPAKVPEVSKEGIPEKEIDAGSHGVKDVDTSLTEKEVEAMVDQTVMELMVHEAMEKLKVIGQEAVEAQQKAAGAIKVHVEQLKTALAQSQHGGSLKDLSDVVLNSQKAATDSVTAAKAAQVKVNEEVEKVHSIIKEAEAAGAKEAVTTATEEAARVSYSVQKAALDMQQSKAEAAVMEEHQRDLQESKEVLKKELLDIIPGALKGETLEGSEEKDVRSESVLLAYARKRLDQLTQELSSYQTEEQKRLESSLQIQREEDAKLTELKLKQETERMASEFETTLKKKETELEVEHEASLRQQLRRQAAAYSDHLAEVLRVQAGEIENRHKEELRQKLNEEKEAFETQLTGALAQLRGVESVIDGRADIEKQNKQSQKLWAACQSLSTAIDKGIDHPRPLLPHLTAIHEAAEEDVLVSQVLNSLPEEAVTRGVLNEEYVRRRFYKVRRWCRRVAMIGENGGSPWTHVLSYIQSFLIFDSFDPQKEGELVDVDNLDTFDLLARAEYYLRRGDLELATRLVNQLRGEPRNVAHDWLLEARLLLETRQTANLLTAYAAVLGTAGTD</sequence>
<evidence type="ECO:0000256" key="2">
    <source>
        <dbReference type="ARBA" id="ARBA00022692"/>
    </source>
</evidence>
<keyword evidence="5 7" id="KW-0496">Mitochondrion</keyword>